<gene>
    <name evidence="1" type="ORF">AGOR_G00245320</name>
</gene>
<name>A0A8T3CD22_9TELE</name>
<evidence type="ECO:0000313" key="1">
    <source>
        <dbReference type="EMBL" id="KAI1881951.1"/>
    </source>
</evidence>
<proteinExistence type="predicted"/>
<sequence>MPLAQVLSDERSSASRDVGLSPYCFRGYFLDSKTGFPFEVHPSSLSCVLGSSSTRYLEVGGGAVDVWGG</sequence>
<organism evidence="1 2">
    <name type="scientific">Albula goreensis</name>
    <dbReference type="NCBI Taxonomy" id="1534307"/>
    <lineage>
        <taxon>Eukaryota</taxon>
        <taxon>Metazoa</taxon>
        <taxon>Chordata</taxon>
        <taxon>Craniata</taxon>
        <taxon>Vertebrata</taxon>
        <taxon>Euteleostomi</taxon>
        <taxon>Actinopterygii</taxon>
        <taxon>Neopterygii</taxon>
        <taxon>Teleostei</taxon>
        <taxon>Albuliformes</taxon>
        <taxon>Albulidae</taxon>
        <taxon>Albula</taxon>
    </lineage>
</organism>
<dbReference type="AlphaFoldDB" id="A0A8T3CD22"/>
<evidence type="ECO:0000313" key="2">
    <source>
        <dbReference type="Proteomes" id="UP000829720"/>
    </source>
</evidence>
<reference evidence="1" key="1">
    <citation type="submission" date="2021-01" db="EMBL/GenBank/DDBJ databases">
        <authorList>
            <person name="Zahm M."/>
            <person name="Roques C."/>
            <person name="Cabau C."/>
            <person name="Klopp C."/>
            <person name="Donnadieu C."/>
            <person name="Jouanno E."/>
            <person name="Lampietro C."/>
            <person name="Louis A."/>
            <person name="Herpin A."/>
            <person name="Echchiki A."/>
            <person name="Berthelot C."/>
            <person name="Parey E."/>
            <person name="Roest-Crollius H."/>
            <person name="Braasch I."/>
            <person name="Postlethwait J."/>
            <person name="Bobe J."/>
            <person name="Montfort J."/>
            <person name="Bouchez O."/>
            <person name="Begum T."/>
            <person name="Mejri S."/>
            <person name="Adams A."/>
            <person name="Chen W.-J."/>
            <person name="Guiguen Y."/>
        </authorList>
    </citation>
    <scope>NUCLEOTIDE SEQUENCE</scope>
    <source>
        <tissue evidence="1">Blood</tissue>
    </source>
</reference>
<dbReference type="EMBL" id="JAERUA010000025">
    <property type="protein sequence ID" value="KAI1881951.1"/>
    <property type="molecule type" value="Genomic_DNA"/>
</dbReference>
<comment type="caution">
    <text evidence="1">The sequence shown here is derived from an EMBL/GenBank/DDBJ whole genome shotgun (WGS) entry which is preliminary data.</text>
</comment>
<dbReference type="Proteomes" id="UP000829720">
    <property type="component" value="Unassembled WGS sequence"/>
</dbReference>
<accession>A0A8T3CD22</accession>
<protein>
    <submittedName>
        <fullName evidence="1">Uncharacterized protein</fullName>
    </submittedName>
</protein>
<keyword evidence="2" id="KW-1185">Reference proteome</keyword>